<sequence length="68" mass="6800">MSHGISGGKALDVGLPLHHFLVDAAGVGGGLTQRPSTDEPPPEVPTRDTEGEGRNKSAGGGAGLKRKG</sequence>
<dbReference type="Proteomes" id="UP000324222">
    <property type="component" value="Unassembled WGS sequence"/>
</dbReference>
<reference evidence="2 3" key="1">
    <citation type="submission" date="2019-05" db="EMBL/GenBank/DDBJ databases">
        <title>Another draft genome of Portunus trituberculatus and its Hox gene families provides insights of decapod evolution.</title>
        <authorList>
            <person name="Jeong J.-H."/>
            <person name="Song I."/>
            <person name="Kim S."/>
            <person name="Choi T."/>
            <person name="Kim D."/>
            <person name="Ryu S."/>
            <person name="Kim W."/>
        </authorList>
    </citation>
    <scope>NUCLEOTIDE SEQUENCE [LARGE SCALE GENOMIC DNA]</scope>
    <source>
        <tissue evidence="2">Muscle</tissue>
    </source>
</reference>
<gene>
    <name evidence="2" type="ORF">E2C01_083566</name>
</gene>
<evidence type="ECO:0000313" key="3">
    <source>
        <dbReference type="Proteomes" id="UP000324222"/>
    </source>
</evidence>
<accession>A0A5B7IVI8</accession>
<proteinExistence type="predicted"/>
<dbReference type="EMBL" id="VSRR010078479">
    <property type="protein sequence ID" value="MPC88650.1"/>
    <property type="molecule type" value="Genomic_DNA"/>
</dbReference>
<organism evidence="2 3">
    <name type="scientific">Portunus trituberculatus</name>
    <name type="common">Swimming crab</name>
    <name type="synonym">Neptunus trituberculatus</name>
    <dbReference type="NCBI Taxonomy" id="210409"/>
    <lineage>
        <taxon>Eukaryota</taxon>
        <taxon>Metazoa</taxon>
        <taxon>Ecdysozoa</taxon>
        <taxon>Arthropoda</taxon>
        <taxon>Crustacea</taxon>
        <taxon>Multicrustacea</taxon>
        <taxon>Malacostraca</taxon>
        <taxon>Eumalacostraca</taxon>
        <taxon>Eucarida</taxon>
        <taxon>Decapoda</taxon>
        <taxon>Pleocyemata</taxon>
        <taxon>Brachyura</taxon>
        <taxon>Eubrachyura</taxon>
        <taxon>Portunoidea</taxon>
        <taxon>Portunidae</taxon>
        <taxon>Portuninae</taxon>
        <taxon>Portunus</taxon>
    </lineage>
</organism>
<feature type="compositionally biased region" description="Basic and acidic residues" evidence="1">
    <location>
        <begin position="45"/>
        <end position="55"/>
    </location>
</feature>
<name>A0A5B7IVI8_PORTR</name>
<evidence type="ECO:0000313" key="2">
    <source>
        <dbReference type="EMBL" id="MPC88650.1"/>
    </source>
</evidence>
<evidence type="ECO:0000256" key="1">
    <source>
        <dbReference type="SAM" id="MobiDB-lite"/>
    </source>
</evidence>
<feature type="region of interest" description="Disordered" evidence="1">
    <location>
        <begin position="27"/>
        <end position="68"/>
    </location>
</feature>
<dbReference type="AlphaFoldDB" id="A0A5B7IVI8"/>
<comment type="caution">
    <text evidence="2">The sequence shown here is derived from an EMBL/GenBank/DDBJ whole genome shotgun (WGS) entry which is preliminary data.</text>
</comment>
<protein>
    <submittedName>
        <fullName evidence="2">Uncharacterized protein</fullName>
    </submittedName>
</protein>
<feature type="compositionally biased region" description="Gly residues" evidence="1">
    <location>
        <begin position="58"/>
        <end position="68"/>
    </location>
</feature>
<keyword evidence="3" id="KW-1185">Reference proteome</keyword>